<keyword evidence="2" id="KW-1185">Reference proteome</keyword>
<dbReference type="OrthoDB" id="9796999at2"/>
<sequence length="199" mass="22026">MAPMVVDPGRVRAFTDAEAFHDWLGDHHATEPEVWIRVFKVASGTPSVTWKDAIPVALTWGWIDGVRKSLDDASFLQRFTPRGPKSSWSEINVTHAERLIAEGRMQPAGLKHVEAAKADGRWEKTYRVKDATVPDNLMTAIAADPAALATFQTLTSQNRFALIHRTSSLKTEAGRQKAIARFVAMLGRGETIHPQAKSE</sequence>
<dbReference type="AlphaFoldDB" id="D9QML3"/>
<name>D9QML3_BRESC</name>
<proteinExistence type="predicted"/>
<dbReference type="BioCyc" id="BSUB633149:G1GM8-869-MONOMER"/>
<evidence type="ECO:0008006" key="3">
    <source>
        <dbReference type="Google" id="ProtNLM"/>
    </source>
</evidence>
<dbReference type="eggNOG" id="COG4430">
    <property type="taxonomic scope" value="Bacteria"/>
</dbReference>
<dbReference type="RefSeq" id="WP_013268286.1">
    <property type="nucleotide sequence ID" value="NC_014375.1"/>
</dbReference>
<evidence type="ECO:0000313" key="1">
    <source>
        <dbReference type="EMBL" id="ADL00183.1"/>
    </source>
</evidence>
<reference evidence="2" key="1">
    <citation type="journal article" date="2011" name="J. Bacteriol.">
        <title>Genome sequences of eight morphologically diverse alphaproteobacteria.</title>
        <authorList>
            <consortium name="US DOE Joint Genome Institute"/>
            <person name="Brown P.J."/>
            <person name="Kysela D.T."/>
            <person name="Buechlein A."/>
            <person name="Hemmerich C."/>
            <person name="Brun Y.V."/>
        </authorList>
    </citation>
    <scope>NUCLEOTIDE SEQUENCE [LARGE SCALE GENOMIC DNA]</scope>
    <source>
        <strain evidence="2">ATCC 15264 / DSM 4735 / LMG 14903 / NBRC 16000 / CB 81</strain>
    </source>
</reference>
<dbReference type="KEGG" id="bsb:Bresu_0869"/>
<accession>D9QML3</accession>
<dbReference type="EMBL" id="CP002102">
    <property type="protein sequence ID" value="ADL00183.1"/>
    <property type="molecule type" value="Genomic_DNA"/>
</dbReference>
<evidence type="ECO:0000313" key="2">
    <source>
        <dbReference type="Proteomes" id="UP000002696"/>
    </source>
</evidence>
<organism evidence="1 2">
    <name type="scientific">Brevundimonas subvibrioides (strain ATCC 15264 / DSM 4735 / LMG 14903 / NBRC 16000 / CB 81)</name>
    <name type="common">Caulobacter subvibrioides</name>
    <dbReference type="NCBI Taxonomy" id="633149"/>
    <lineage>
        <taxon>Bacteria</taxon>
        <taxon>Pseudomonadati</taxon>
        <taxon>Pseudomonadota</taxon>
        <taxon>Alphaproteobacteria</taxon>
        <taxon>Caulobacterales</taxon>
        <taxon>Caulobacteraceae</taxon>
        <taxon>Brevundimonas</taxon>
    </lineage>
</organism>
<dbReference type="Proteomes" id="UP000002696">
    <property type="component" value="Chromosome"/>
</dbReference>
<dbReference type="Pfam" id="PF13376">
    <property type="entry name" value="OmdA"/>
    <property type="match status" value="1"/>
</dbReference>
<protein>
    <recommendedName>
        <fullName evidence="3">Bacteriocin-protection protein</fullName>
    </recommendedName>
</protein>
<dbReference type="InParanoid" id="D9QML3"/>
<dbReference type="HOGENOM" id="CLU_076645_1_1_5"/>
<gene>
    <name evidence="1" type="ordered locus">Bresu_0869</name>
</gene>
<dbReference type="STRING" id="633149.Bresu_0869"/>